<dbReference type="InterPro" id="IPR044730">
    <property type="entry name" value="RNase_H-like_dom_plant"/>
</dbReference>
<feature type="domain" description="RNase H type-1" evidence="1">
    <location>
        <begin position="106"/>
        <end position="174"/>
    </location>
</feature>
<dbReference type="GO" id="GO:0003676">
    <property type="term" value="F:nucleic acid binding"/>
    <property type="evidence" value="ECO:0007669"/>
    <property type="project" value="InterPro"/>
</dbReference>
<accession>A0A8J4RGM0</accession>
<name>A0A8J4RGM0_9ROSI</name>
<dbReference type="PANTHER" id="PTHR47723:SF19">
    <property type="entry name" value="POLYNUCLEOTIDYL TRANSFERASE, RIBONUCLEASE H-LIKE SUPERFAMILY PROTEIN"/>
    <property type="match status" value="1"/>
</dbReference>
<protein>
    <recommendedName>
        <fullName evidence="1">RNase H type-1 domain-containing protein</fullName>
    </recommendedName>
</protein>
<dbReference type="Proteomes" id="UP000737018">
    <property type="component" value="Unassembled WGS sequence"/>
</dbReference>
<dbReference type="EMBL" id="JRKL02001398">
    <property type="protein sequence ID" value="KAF3964234.1"/>
    <property type="molecule type" value="Genomic_DNA"/>
</dbReference>
<dbReference type="PANTHER" id="PTHR47723">
    <property type="entry name" value="OS05G0353850 PROTEIN"/>
    <property type="match status" value="1"/>
</dbReference>
<evidence type="ECO:0000313" key="3">
    <source>
        <dbReference type="Proteomes" id="UP000737018"/>
    </source>
</evidence>
<dbReference type="OrthoDB" id="1110819at2759"/>
<dbReference type="Gene3D" id="3.30.420.10">
    <property type="entry name" value="Ribonuclease H-like superfamily/Ribonuclease H"/>
    <property type="match status" value="1"/>
</dbReference>
<evidence type="ECO:0000259" key="1">
    <source>
        <dbReference type="Pfam" id="PF13456"/>
    </source>
</evidence>
<dbReference type="AlphaFoldDB" id="A0A8J4RGM0"/>
<dbReference type="CDD" id="cd06222">
    <property type="entry name" value="RNase_H_like"/>
    <property type="match status" value="1"/>
</dbReference>
<dbReference type="GO" id="GO:0004523">
    <property type="term" value="F:RNA-DNA hybrid ribonuclease activity"/>
    <property type="evidence" value="ECO:0007669"/>
    <property type="project" value="InterPro"/>
</dbReference>
<gene>
    <name evidence="2" type="ORF">CMV_011458</name>
</gene>
<dbReference type="InterPro" id="IPR053151">
    <property type="entry name" value="RNase_H-like"/>
</dbReference>
<dbReference type="InterPro" id="IPR002156">
    <property type="entry name" value="RNaseH_domain"/>
</dbReference>
<dbReference type="InterPro" id="IPR036397">
    <property type="entry name" value="RNaseH_sf"/>
</dbReference>
<proteinExistence type="predicted"/>
<organism evidence="2 3">
    <name type="scientific">Castanea mollissima</name>
    <name type="common">Chinese chestnut</name>
    <dbReference type="NCBI Taxonomy" id="60419"/>
    <lineage>
        <taxon>Eukaryota</taxon>
        <taxon>Viridiplantae</taxon>
        <taxon>Streptophyta</taxon>
        <taxon>Embryophyta</taxon>
        <taxon>Tracheophyta</taxon>
        <taxon>Spermatophyta</taxon>
        <taxon>Magnoliopsida</taxon>
        <taxon>eudicotyledons</taxon>
        <taxon>Gunneridae</taxon>
        <taxon>Pentapetalae</taxon>
        <taxon>rosids</taxon>
        <taxon>fabids</taxon>
        <taxon>Fagales</taxon>
        <taxon>Fagaceae</taxon>
        <taxon>Castanea</taxon>
    </lineage>
</organism>
<evidence type="ECO:0000313" key="2">
    <source>
        <dbReference type="EMBL" id="KAF3964234.1"/>
    </source>
</evidence>
<reference evidence="2" key="1">
    <citation type="submission" date="2020-03" db="EMBL/GenBank/DDBJ databases">
        <title>Castanea mollissima Vanexum genome sequencing.</title>
        <authorList>
            <person name="Staton M."/>
        </authorList>
    </citation>
    <scope>NUCLEOTIDE SEQUENCE</scope>
    <source>
        <tissue evidence="2">Leaf</tissue>
    </source>
</reference>
<dbReference type="InterPro" id="IPR012337">
    <property type="entry name" value="RNaseH-like_sf"/>
</dbReference>
<comment type="caution">
    <text evidence="2">The sequence shown here is derived from an EMBL/GenBank/DDBJ whole genome shotgun (WGS) entry which is preliminary data.</text>
</comment>
<sequence length="174" mass="19653">MPQVQSPCVESMADAKVKVLIKEDIRQWDHGLIEGLFTPKEVELIKSIPFSRCEVEDTLFWPFTSSGVYTSKSGYRFLNAEEHTMWDEEQRELDKRPPNLDVIKINCDGVIFKEQKKSFIGVVIRDSNSSVMALMSKLLSQQYTPLEIEALAASTALEFAAELGFSQAVLETDS</sequence>
<dbReference type="Pfam" id="PF13456">
    <property type="entry name" value="RVT_3"/>
    <property type="match status" value="1"/>
</dbReference>
<keyword evidence="3" id="KW-1185">Reference proteome</keyword>
<dbReference type="SUPFAM" id="SSF53098">
    <property type="entry name" value="Ribonuclease H-like"/>
    <property type="match status" value="1"/>
</dbReference>